<feature type="non-terminal residue" evidence="2">
    <location>
        <position position="1"/>
    </location>
</feature>
<gene>
    <name evidence="2" type="ORF">OLEA9_A017036</name>
</gene>
<evidence type="ECO:0000313" key="2">
    <source>
        <dbReference type="EMBL" id="CAA2991180.1"/>
    </source>
</evidence>
<protein>
    <submittedName>
        <fullName evidence="2">Uncharacterized protein</fullName>
    </submittedName>
</protein>
<sequence length="79" mass="8593">HLLVDKNSNKVKTIDTTSPHRRGSHRGMQANRVNRGPVASIARPPLSIQKNLREDANPSAYLLAPVTRLVGLPAAHPDV</sequence>
<name>A0A8S0SH56_OLEEU</name>
<proteinExistence type="predicted"/>
<comment type="caution">
    <text evidence="2">The sequence shown here is derived from an EMBL/GenBank/DDBJ whole genome shotgun (WGS) entry which is preliminary data.</text>
</comment>
<reference evidence="2 3" key="1">
    <citation type="submission" date="2019-12" db="EMBL/GenBank/DDBJ databases">
        <authorList>
            <person name="Alioto T."/>
            <person name="Alioto T."/>
            <person name="Gomez Garrido J."/>
        </authorList>
    </citation>
    <scope>NUCLEOTIDE SEQUENCE [LARGE SCALE GENOMIC DNA]</scope>
</reference>
<accession>A0A8S0SH56</accession>
<evidence type="ECO:0000313" key="3">
    <source>
        <dbReference type="Proteomes" id="UP000594638"/>
    </source>
</evidence>
<dbReference type="Proteomes" id="UP000594638">
    <property type="component" value="Unassembled WGS sequence"/>
</dbReference>
<keyword evidence="3" id="KW-1185">Reference proteome</keyword>
<feature type="region of interest" description="Disordered" evidence="1">
    <location>
        <begin position="1"/>
        <end position="42"/>
    </location>
</feature>
<dbReference type="EMBL" id="CACTIH010004906">
    <property type="protein sequence ID" value="CAA2991180.1"/>
    <property type="molecule type" value="Genomic_DNA"/>
</dbReference>
<evidence type="ECO:0000256" key="1">
    <source>
        <dbReference type="SAM" id="MobiDB-lite"/>
    </source>
</evidence>
<organism evidence="2 3">
    <name type="scientific">Olea europaea subsp. europaea</name>
    <dbReference type="NCBI Taxonomy" id="158383"/>
    <lineage>
        <taxon>Eukaryota</taxon>
        <taxon>Viridiplantae</taxon>
        <taxon>Streptophyta</taxon>
        <taxon>Embryophyta</taxon>
        <taxon>Tracheophyta</taxon>
        <taxon>Spermatophyta</taxon>
        <taxon>Magnoliopsida</taxon>
        <taxon>eudicotyledons</taxon>
        <taxon>Gunneridae</taxon>
        <taxon>Pentapetalae</taxon>
        <taxon>asterids</taxon>
        <taxon>lamiids</taxon>
        <taxon>Lamiales</taxon>
        <taxon>Oleaceae</taxon>
        <taxon>Oleeae</taxon>
        <taxon>Olea</taxon>
    </lineage>
</organism>
<dbReference type="AlphaFoldDB" id="A0A8S0SH56"/>
<dbReference type="Gramene" id="OE9A017036T1">
    <property type="protein sequence ID" value="OE9A017036C1"/>
    <property type="gene ID" value="OE9A017036"/>
</dbReference>